<reference evidence="4 5" key="1">
    <citation type="submission" date="2021-02" db="EMBL/GenBank/DDBJ databases">
        <title>Variation within the Batrachochytrium salamandrivorans European outbreak.</title>
        <authorList>
            <person name="Kelly M."/>
            <person name="Pasmans F."/>
            <person name="Shea T.P."/>
            <person name="Munoz J.F."/>
            <person name="Carranza S."/>
            <person name="Cuomo C.A."/>
            <person name="Martel A."/>
        </authorList>
    </citation>
    <scope>NUCLEOTIDE SEQUENCE [LARGE SCALE GENOMIC DNA]</scope>
    <source>
        <strain evidence="4 5">AMFP18/2</strain>
    </source>
</reference>
<comment type="caution">
    <text evidence="4">The sequence shown here is derived from an EMBL/GenBank/DDBJ whole genome shotgun (WGS) entry which is preliminary data.</text>
</comment>
<feature type="domain" description="Hikeshi-like C-terminal" evidence="3">
    <location>
        <begin position="137"/>
        <end position="201"/>
    </location>
</feature>
<feature type="domain" description="Hikeshi-like N-terminal" evidence="2">
    <location>
        <begin position="16"/>
        <end position="109"/>
    </location>
</feature>
<evidence type="ECO:0000256" key="1">
    <source>
        <dbReference type="ARBA" id="ARBA00006623"/>
    </source>
</evidence>
<dbReference type="InterPro" id="IPR048364">
    <property type="entry name" value="Hikeshi-like_C"/>
</dbReference>
<name>A0ABQ8ETR5_9FUNG</name>
<comment type="similarity">
    <text evidence="1">Belongs to the OPI10 family.</text>
</comment>
<dbReference type="PANTHER" id="PTHR12925:SF0">
    <property type="entry name" value="PROTEIN HIKESHI"/>
    <property type="match status" value="1"/>
</dbReference>
<dbReference type="InterPro" id="IPR031318">
    <property type="entry name" value="OPI10"/>
</dbReference>
<dbReference type="Proteomes" id="UP001648503">
    <property type="component" value="Unassembled WGS sequence"/>
</dbReference>
<proteinExistence type="inferred from homology"/>
<sequence length="201" mass="21735">MYTIRRISLTPTLTFGAAPFPPGYAATVHFLWPSSTNQTWTLLGHISNEKPSAIFKLGGKRAIPQIKPMDSTMEDTEVISPFAAMPTVIAQLGISIEPIQNVLAQTATLPSGTQPLTPSAGSGSNMMAVSRSSTPGDFDMIASRLLEHLYNYCCSFSGSLPSGGMALFGMDWGSTFIPLQALQNWYTNVQKRIKTDPGFLK</sequence>
<dbReference type="Pfam" id="PF21057">
    <property type="entry name" value="Hikeshi-like_C"/>
    <property type="match status" value="1"/>
</dbReference>
<keyword evidence="5" id="KW-1185">Reference proteome</keyword>
<dbReference type="InterPro" id="IPR008493">
    <property type="entry name" value="Hikeshi-like_N"/>
</dbReference>
<evidence type="ECO:0008006" key="6">
    <source>
        <dbReference type="Google" id="ProtNLM"/>
    </source>
</evidence>
<evidence type="ECO:0000313" key="4">
    <source>
        <dbReference type="EMBL" id="KAH6586451.1"/>
    </source>
</evidence>
<organism evidence="4 5">
    <name type="scientific">Batrachochytrium salamandrivorans</name>
    <dbReference type="NCBI Taxonomy" id="1357716"/>
    <lineage>
        <taxon>Eukaryota</taxon>
        <taxon>Fungi</taxon>
        <taxon>Fungi incertae sedis</taxon>
        <taxon>Chytridiomycota</taxon>
        <taxon>Chytridiomycota incertae sedis</taxon>
        <taxon>Chytridiomycetes</taxon>
        <taxon>Rhizophydiales</taxon>
        <taxon>Rhizophydiales incertae sedis</taxon>
        <taxon>Batrachochytrium</taxon>
    </lineage>
</organism>
<evidence type="ECO:0000313" key="5">
    <source>
        <dbReference type="Proteomes" id="UP001648503"/>
    </source>
</evidence>
<dbReference type="PANTHER" id="PTHR12925">
    <property type="entry name" value="HIKESHI FAMILY MEMBER"/>
    <property type="match status" value="1"/>
</dbReference>
<gene>
    <name evidence="4" type="ORF">BASA50_000406</name>
</gene>
<evidence type="ECO:0000259" key="2">
    <source>
        <dbReference type="Pfam" id="PF05603"/>
    </source>
</evidence>
<dbReference type="EMBL" id="JAFCIX010000573">
    <property type="protein sequence ID" value="KAH6586451.1"/>
    <property type="molecule type" value="Genomic_DNA"/>
</dbReference>
<accession>A0ABQ8ETR5</accession>
<protein>
    <recommendedName>
        <fullName evidence="6">Hikeshi-like domain-containing protein</fullName>
    </recommendedName>
</protein>
<dbReference type="Pfam" id="PF05603">
    <property type="entry name" value="Hikeshi-like_N"/>
    <property type="match status" value="1"/>
</dbReference>
<evidence type="ECO:0000259" key="3">
    <source>
        <dbReference type="Pfam" id="PF21057"/>
    </source>
</evidence>